<name>A0A8T0I399_CERPU</name>
<organism evidence="1 2">
    <name type="scientific">Ceratodon purpureus</name>
    <name type="common">Fire moss</name>
    <name type="synonym">Dicranum purpureum</name>
    <dbReference type="NCBI Taxonomy" id="3225"/>
    <lineage>
        <taxon>Eukaryota</taxon>
        <taxon>Viridiplantae</taxon>
        <taxon>Streptophyta</taxon>
        <taxon>Embryophyta</taxon>
        <taxon>Bryophyta</taxon>
        <taxon>Bryophytina</taxon>
        <taxon>Bryopsida</taxon>
        <taxon>Dicranidae</taxon>
        <taxon>Pseudoditrichales</taxon>
        <taxon>Ditrichaceae</taxon>
        <taxon>Ceratodon</taxon>
    </lineage>
</organism>
<dbReference type="EMBL" id="CM026425">
    <property type="protein sequence ID" value="KAG0577586.1"/>
    <property type="molecule type" value="Genomic_DNA"/>
</dbReference>
<comment type="caution">
    <text evidence="1">The sequence shown here is derived from an EMBL/GenBank/DDBJ whole genome shotgun (WGS) entry which is preliminary data.</text>
</comment>
<sequence>MGAESIQRTWRLGTQVLLEVHWGVMDACPGAELLAASVHTWRPRWNQLATPFAPAAVISRFSSSCWKHPDTDNPAAS</sequence>
<protein>
    <submittedName>
        <fullName evidence="1">Uncharacterized protein</fullName>
    </submittedName>
</protein>
<evidence type="ECO:0000313" key="1">
    <source>
        <dbReference type="EMBL" id="KAG0577586.1"/>
    </source>
</evidence>
<proteinExistence type="predicted"/>
<keyword evidence="2" id="KW-1185">Reference proteome</keyword>
<evidence type="ECO:0000313" key="2">
    <source>
        <dbReference type="Proteomes" id="UP000822688"/>
    </source>
</evidence>
<dbReference type="Proteomes" id="UP000822688">
    <property type="component" value="Chromosome 5"/>
</dbReference>
<gene>
    <name evidence="1" type="ORF">KC19_5G166700</name>
</gene>
<reference evidence="1" key="1">
    <citation type="submission" date="2020-06" db="EMBL/GenBank/DDBJ databases">
        <title>WGS assembly of Ceratodon purpureus strain R40.</title>
        <authorList>
            <person name="Carey S.B."/>
            <person name="Jenkins J."/>
            <person name="Shu S."/>
            <person name="Lovell J.T."/>
            <person name="Sreedasyam A."/>
            <person name="Maumus F."/>
            <person name="Tiley G.P."/>
            <person name="Fernandez-Pozo N."/>
            <person name="Barry K."/>
            <person name="Chen C."/>
            <person name="Wang M."/>
            <person name="Lipzen A."/>
            <person name="Daum C."/>
            <person name="Saski C.A."/>
            <person name="Payton A.C."/>
            <person name="Mcbreen J.C."/>
            <person name="Conrad R.E."/>
            <person name="Kollar L.M."/>
            <person name="Olsson S."/>
            <person name="Huttunen S."/>
            <person name="Landis J.B."/>
            <person name="Wickett N.J."/>
            <person name="Johnson M.G."/>
            <person name="Rensing S.A."/>
            <person name="Grimwood J."/>
            <person name="Schmutz J."/>
            <person name="Mcdaniel S.F."/>
        </authorList>
    </citation>
    <scope>NUCLEOTIDE SEQUENCE</scope>
    <source>
        <strain evidence="1">R40</strain>
    </source>
</reference>
<dbReference type="AlphaFoldDB" id="A0A8T0I399"/>
<accession>A0A8T0I399</accession>